<dbReference type="InterPro" id="IPR017907">
    <property type="entry name" value="Znf_RING_CS"/>
</dbReference>
<feature type="compositionally biased region" description="Pro residues" evidence="6">
    <location>
        <begin position="287"/>
        <end position="302"/>
    </location>
</feature>
<accession>A0A4R5XFH5</accession>
<feature type="compositionally biased region" description="Acidic residues" evidence="6">
    <location>
        <begin position="19"/>
        <end position="30"/>
    </location>
</feature>
<dbReference type="Proteomes" id="UP000294933">
    <property type="component" value="Unassembled WGS sequence"/>
</dbReference>
<proteinExistence type="predicted"/>
<dbReference type="InterPro" id="IPR047126">
    <property type="entry name" value="RNF141-like"/>
</dbReference>
<reference evidence="8 9" key="1">
    <citation type="submission" date="2018-06" db="EMBL/GenBank/DDBJ databases">
        <title>A transcriptomic atlas of mushroom development highlights an independent origin of complex multicellularity.</title>
        <authorList>
            <consortium name="DOE Joint Genome Institute"/>
            <person name="Krizsan K."/>
            <person name="Almasi E."/>
            <person name="Merenyi Z."/>
            <person name="Sahu N."/>
            <person name="Viragh M."/>
            <person name="Koszo T."/>
            <person name="Mondo S."/>
            <person name="Kiss B."/>
            <person name="Balint B."/>
            <person name="Kues U."/>
            <person name="Barry K."/>
            <person name="Hegedus J.C."/>
            <person name="Henrissat B."/>
            <person name="Johnson J."/>
            <person name="Lipzen A."/>
            <person name="Ohm R."/>
            <person name="Nagy I."/>
            <person name="Pangilinan J."/>
            <person name="Yan J."/>
            <person name="Xiong Y."/>
            <person name="Grigoriev I.V."/>
            <person name="Hibbett D.S."/>
            <person name="Nagy L.G."/>
        </authorList>
    </citation>
    <scope>NUCLEOTIDE SEQUENCE [LARGE SCALE GENOMIC DNA]</scope>
    <source>
        <strain evidence="8 9">SZMC22713</strain>
    </source>
</reference>
<dbReference type="SMART" id="SM00184">
    <property type="entry name" value="RING"/>
    <property type="match status" value="1"/>
</dbReference>
<sequence>MVLTRSSNAKKRSKQNVQSEEESPDSDVESPEAAASIKSVLDGISRLRRVVSTLESRNAQLQSEVDRLHNAEDVSIQPTKGKRGGMSIEGLKARVRTLSSEVAKLQHAREKDKKKIRKLEIKEIKREAADLEDTHTVVDEEQTFRMRELLTRFCTLMESASLDENEPCGICTDTMEMGKTSSLPCQHVFCDKCMKEWEARNADTGFTCPTCRQPCELENAEPVRMTAVQQWDKLLAVAHDWARLGDHSADLLDDTDEEQIMTGEEEDTMSESAMQPKPEEDEVPQVAPAPAPAETPRTPPRPDVALHPDGQTSPHATGAVVTPPNLYISSPRAEKRKRMEELANQRMLKKAR</sequence>
<name>A0A4R5XFH5_9AGAM</name>
<keyword evidence="3" id="KW-0862">Zinc</keyword>
<evidence type="ECO:0000256" key="4">
    <source>
        <dbReference type="PROSITE-ProRule" id="PRU00175"/>
    </source>
</evidence>
<evidence type="ECO:0000256" key="1">
    <source>
        <dbReference type="ARBA" id="ARBA00022723"/>
    </source>
</evidence>
<evidence type="ECO:0000256" key="6">
    <source>
        <dbReference type="SAM" id="MobiDB-lite"/>
    </source>
</evidence>
<organism evidence="8 9">
    <name type="scientific">Rickenella mellea</name>
    <dbReference type="NCBI Taxonomy" id="50990"/>
    <lineage>
        <taxon>Eukaryota</taxon>
        <taxon>Fungi</taxon>
        <taxon>Dikarya</taxon>
        <taxon>Basidiomycota</taxon>
        <taxon>Agaricomycotina</taxon>
        <taxon>Agaricomycetes</taxon>
        <taxon>Hymenochaetales</taxon>
        <taxon>Rickenellaceae</taxon>
        <taxon>Rickenella</taxon>
    </lineage>
</organism>
<evidence type="ECO:0000313" key="8">
    <source>
        <dbReference type="EMBL" id="TDL29909.1"/>
    </source>
</evidence>
<dbReference type="OrthoDB" id="1923159at2759"/>
<protein>
    <recommendedName>
        <fullName evidence="7">RING-type domain-containing protein</fullName>
    </recommendedName>
</protein>
<evidence type="ECO:0000256" key="5">
    <source>
        <dbReference type="SAM" id="Coils"/>
    </source>
</evidence>
<dbReference type="SUPFAM" id="SSF57850">
    <property type="entry name" value="RING/U-box"/>
    <property type="match status" value="1"/>
</dbReference>
<dbReference type="VEuPathDB" id="FungiDB:BD410DRAFT_780413"/>
<keyword evidence="2 4" id="KW-0863">Zinc-finger</keyword>
<keyword evidence="5" id="KW-0175">Coiled coil</keyword>
<dbReference type="STRING" id="50990.A0A4R5XFH5"/>
<evidence type="ECO:0000259" key="7">
    <source>
        <dbReference type="PROSITE" id="PS50089"/>
    </source>
</evidence>
<feature type="region of interest" description="Disordered" evidence="6">
    <location>
        <begin position="1"/>
        <end position="34"/>
    </location>
</feature>
<feature type="domain" description="RING-type" evidence="7">
    <location>
        <begin position="168"/>
        <end position="212"/>
    </location>
</feature>
<feature type="coiled-coil region" evidence="5">
    <location>
        <begin position="44"/>
        <end position="141"/>
    </location>
</feature>
<dbReference type="InterPro" id="IPR001841">
    <property type="entry name" value="Znf_RING"/>
</dbReference>
<gene>
    <name evidence="8" type="ORF">BD410DRAFT_780413</name>
</gene>
<dbReference type="PROSITE" id="PS50089">
    <property type="entry name" value="ZF_RING_2"/>
    <property type="match status" value="1"/>
</dbReference>
<dbReference type="GO" id="GO:0008270">
    <property type="term" value="F:zinc ion binding"/>
    <property type="evidence" value="ECO:0007669"/>
    <property type="project" value="UniProtKB-KW"/>
</dbReference>
<keyword evidence="9" id="KW-1185">Reference proteome</keyword>
<dbReference type="PROSITE" id="PS00518">
    <property type="entry name" value="ZF_RING_1"/>
    <property type="match status" value="1"/>
</dbReference>
<dbReference type="InterPro" id="IPR013083">
    <property type="entry name" value="Znf_RING/FYVE/PHD"/>
</dbReference>
<dbReference type="PANTHER" id="PTHR12109">
    <property type="entry name" value="RING FINGER PROTEIN 141-RELATED"/>
    <property type="match status" value="1"/>
</dbReference>
<dbReference type="AlphaFoldDB" id="A0A4R5XFH5"/>
<feature type="region of interest" description="Disordered" evidence="6">
    <location>
        <begin position="264"/>
        <end position="352"/>
    </location>
</feature>
<evidence type="ECO:0000313" key="9">
    <source>
        <dbReference type="Proteomes" id="UP000294933"/>
    </source>
</evidence>
<dbReference type="EMBL" id="ML170156">
    <property type="protein sequence ID" value="TDL29909.1"/>
    <property type="molecule type" value="Genomic_DNA"/>
</dbReference>
<keyword evidence="1" id="KW-0479">Metal-binding</keyword>
<evidence type="ECO:0000256" key="3">
    <source>
        <dbReference type="ARBA" id="ARBA00022833"/>
    </source>
</evidence>
<dbReference type="Gene3D" id="3.30.40.10">
    <property type="entry name" value="Zinc/RING finger domain, C3HC4 (zinc finger)"/>
    <property type="match status" value="1"/>
</dbReference>
<evidence type="ECO:0000256" key="2">
    <source>
        <dbReference type="ARBA" id="ARBA00022771"/>
    </source>
</evidence>
<dbReference type="Pfam" id="PF13639">
    <property type="entry name" value="zf-RING_2"/>
    <property type="match status" value="1"/>
</dbReference>